<evidence type="ECO:0000313" key="2">
    <source>
        <dbReference type="EMBL" id="KIM28151.1"/>
    </source>
</evidence>
<dbReference type="HOGENOM" id="CLU_092146_0_0_1"/>
<feature type="region of interest" description="Disordered" evidence="1">
    <location>
        <begin position="1"/>
        <end position="23"/>
    </location>
</feature>
<keyword evidence="3" id="KW-1185">Reference proteome</keyword>
<proteinExistence type="predicted"/>
<feature type="compositionally biased region" description="Low complexity" evidence="1">
    <location>
        <begin position="111"/>
        <end position="125"/>
    </location>
</feature>
<evidence type="ECO:0000256" key="1">
    <source>
        <dbReference type="SAM" id="MobiDB-lite"/>
    </source>
</evidence>
<reference evidence="3" key="2">
    <citation type="submission" date="2015-01" db="EMBL/GenBank/DDBJ databases">
        <title>Evolutionary Origins and Diversification of the Mycorrhizal Mutualists.</title>
        <authorList>
            <consortium name="DOE Joint Genome Institute"/>
            <consortium name="Mycorrhizal Genomics Consortium"/>
            <person name="Kohler A."/>
            <person name="Kuo A."/>
            <person name="Nagy L.G."/>
            <person name="Floudas D."/>
            <person name="Copeland A."/>
            <person name="Barry K.W."/>
            <person name="Cichocki N."/>
            <person name="Veneault-Fourrey C."/>
            <person name="LaButti K."/>
            <person name="Lindquist E.A."/>
            <person name="Lipzen A."/>
            <person name="Lundell T."/>
            <person name="Morin E."/>
            <person name="Murat C."/>
            <person name="Riley R."/>
            <person name="Ohm R."/>
            <person name="Sun H."/>
            <person name="Tunlid A."/>
            <person name="Henrissat B."/>
            <person name="Grigoriev I.V."/>
            <person name="Hibbett D.S."/>
            <person name="Martin F."/>
        </authorList>
    </citation>
    <scope>NUCLEOTIDE SEQUENCE [LARGE SCALE GENOMIC DNA]</scope>
    <source>
        <strain evidence="3">MAFF 305830</strain>
    </source>
</reference>
<organism evidence="2 3">
    <name type="scientific">Serendipita vermifera MAFF 305830</name>
    <dbReference type="NCBI Taxonomy" id="933852"/>
    <lineage>
        <taxon>Eukaryota</taxon>
        <taxon>Fungi</taxon>
        <taxon>Dikarya</taxon>
        <taxon>Basidiomycota</taxon>
        <taxon>Agaricomycotina</taxon>
        <taxon>Agaricomycetes</taxon>
        <taxon>Sebacinales</taxon>
        <taxon>Serendipitaceae</taxon>
        <taxon>Serendipita</taxon>
    </lineage>
</organism>
<feature type="compositionally biased region" description="Polar residues" evidence="1">
    <location>
        <begin position="9"/>
        <end position="23"/>
    </location>
</feature>
<evidence type="ECO:0000313" key="3">
    <source>
        <dbReference type="Proteomes" id="UP000054097"/>
    </source>
</evidence>
<accession>A0A0C3B9Q0</accession>
<dbReference type="EMBL" id="KN824294">
    <property type="protein sequence ID" value="KIM28151.1"/>
    <property type="molecule type" value="Genomic_DNA"/>
</dbReference>
<sequence length="264" mass="29632">MSRELGPQEASSSKSPDINLSSEYRQAQEDLKMMTNLTSQFMMLTVLRTIREDPTTREAISAGYKVPVLQGLREYYKDSVLDASLESLGLLSLAQQDPSKRGKENRKKNRSNSALSHSSSDSTASNVPSTSTSHVPFTPHKPMPAPDSAIIEKFGPHSAAYYEAREDLEKMLALNRQFFTITTHRIIYDHPKYREILALQELQTETQKDVERLQEANRKVKALIVGTSVCRVQLLTKVQAEATNTSSELKSRAVPDHKQKKAKP</sequence>
<feature type="region of interest" description="Disordered" evidence="1">
    <location>
        <begin position="96"/>
        <end position="150"/>
    </location>
</feature>
<name>A0A0C3B9Q0_SERVB</name>
<feature type="compositionally biased region" description="Polar residues" evidence="1">
    <location>
        <begin position="126"/>
        <end position="135"/>
    </location>
</feature>
<protein>
    <submittedName>
        <fullName evidence="2">Uncharacterized protein</fullName>
    </submittedName>
</protein>
<reference evidence="2 3" key="1">
    <citation type="submission" date="2014-04" db="EMBL/GenBank/DDBJ databases">
        <authorList>
            <consortium name="DOE Joint Genome Institute"/>
            <person name="Kuo A."/>
            <person name="Zuccaro A."/>
            <person name="Kohler A."/>
            <person name="Nagy L.G."/>
            <person name="Floudas D."/>
            <person name="Copeland A."/>
            <person name="Barry K.W."/>
            <person name="Cichocki N."/>
            <person name="Veneault-Fourrey C."/>
            <person name="LaButti K."/>
            <person name="Lindquist E.A."/>
            <person name="Lipzen A."/>
            <person name="Lundell T."/>
            <person name="Morin E."/>
            <person name="Murat C."/>
            <person name="Sun H."/>
            <person name="Tunlid A."/>
            <person name="Henrissat B."/>
            <person name="Grigoriev I.V."/>
            <person name="Hibbett D.S."/>
            <person name="Martin F."/>
            <person name="Nordberg H.P."/>
            <person name="Cantor M.N."/>
            <person name="Hua S.X."/>
        </authorList>
    </citation>
    <scope>NUCLEOTIDE SEQUENCE [LARGE SCALE GENOMIC DNA]</scope>
    <source>
        <strain evidence="2 3">MAFF 305830</strain>
    </source>
</reference>
<feature type="region of interest" description="Disordered" evidence="1">
    <location>
        <begin position="245"/>
        <end position="264"/>
    </location>
</feature>
<dbReference type="Proteomes" id="UP000054097">
    <property type="component" value="Unassembled WGS sequence"/>
</dbReference>
<gene>
    <name evidence="2" type="ORF">M408DRAFT_143673</name>
</gene>
<dbReference type="AlphaFoldDB" id="A0A0C3B9Q0"/>